<evidence type="ECO:0000256" key="1">
    <source>
        <dbReference type="SAM" id="MobiDB-lite"/>
    </source>
</evidence>
<name>A0A0C2Y565_HEBCY</name>
<gene>
    <name evidence="2" type="ORF">M413DRAFT_17851</name>
</gene>
<organism evidence="2 3">
    <name type="scientific">Hebeloma cylindrosporum</name>
    <dbReference type="NCBI Taxonomy" id="76867"/>
    <lineage>
        <taxon>Eukaryota</taxon>
        <taxon>Fungi</taxon>
        <taxon>Dikarya</taxon>
        <taxon>Basidiomycota</taxon>
        <taxon>Agaricomycotina</taxon>
        <taxon>Agaricomycetes</taxon>
        <taxon>Agaricomycetidae</taxon>
        <taxon>Agaricales</taxon>
        <taxon>Agaricineae</taxon>
        <taxon>Hymenogastraceae</taxon>
        <taxon>Hebeloma</taxon>
    </lineage>
</organism>
<dbReference type="Gene3D" id="1.10.510.10">
    <property type="entry name" value="Transferase(Phosphotransferase) domain 1"/>
    <property type="match status" value="1"/>
</dbReference>
<sequence length="488" mass="55422">MSMKLHDFLVEHAKFPFPHPNEDRTAGTNDIFQFEVAVLEREWKARHAVRDNTLVQKLCQALEDILGTIPLAAGAENYLLASFLPQLGFIFFFRTLLNRGIFKATRRCLGEYGPYRFKTAKEQSVKGGSSKVDYEALVNDESKVLLELLPPRCIELKWVSSQCLVPKILSEAALYLGQRHMKWLFISCHDYWIVCRLVRHDYHPYLAYSPEITIKDSSEPFRAFLGAILSVVKDVLVERSAYSSDMELDISQEEEHKNPLPGDVIDDDLAAYQGSSGGRAITSQPVNHSREDGNTESELMVTSSSPNSPKYFQVWVHLYSLSNNTLALPQCAENSNQRLWLTRFVSSGSSGNVWECRFVVEVLRPSDAGSRQRLRNEFKGYLALEKAYHTGQLPDRIAPGCYGAFKGNRVDVLIHDLCEGVLNQWGELSAPERSQVYRLVQALHRIGIVHGDLEPRNIVRIRGGDFCLIDFSEKRHICWKDDSPLNKV</sequence>
<dbReference type="STRING" id="686832.A0A0C2Y565"/>
<dbReference type="SUPFAM" id="SSF56112">
    <property type="entry name" value="Protein kinase-like (PK-like)"/>
    <property type="match status" value="1"/>
</dbReference>
<dbReference type="InterPro" id="IPR011009">
    <property type="entry name" value="Kinase-like_dom_sf"/>
</dbReference>
<accession>A0A0C2Y565</accession>
<protein>
    <recommendedName>
        <fullName evidence="4">Protein kinase domain-containing protein</fullName>
    </recommendedName>
</protein>
<evidence type="ECO:0000313" key="3">
    <source>
        <dbReference type="Proteomes" id="UP000053424"/>
    </source>
</evidence>
<reference evidence="2 3" key="1">
    <citation type="submission" date="2014-04" db="EMBL/GenBank/DDBJ databases">
        <authorList>
            <consortium name="DOE Joint Genome Institute"/>
            <person name="Kuo A."/>
            <person name="Gay G."/>
            <person name="Dore J."/>
            <person name="Kohler A."/>
            <person name="Nagy L.G."/>
            <person name="Floudas D."/>
            <person name="Copeland A."/>
            <person name="Barry K.W."/>
            <person name="Cichocki N."/>
            <person name="Veneault-Fourrey C."/>
            <person name="LaButti K."/>
            <person name="Lindquist E.A."/>
            <person name="Lipzen A."/>
            <person name="Lundell T."/>
            <person name="Morin E."/>
            <person name="Murat C."/>
            <person name="Sun H."/>
            <person name="Tunlid A."/>
            <person name="Henrissat B."/>
            <person name="Grigoriev I.V."/>
            <person name="Hibbett D.S."/>
            <person name="Martin F."/>
            <person name="Nordberg H.P."/>
            <person name="Cantor M.N."/>
            <person name="Hua S.X."/>
        </authorList>
    </citation>
    <scope>NUCLEOTIDE SEQUENCE [LARGE SCALE GENOMIC DNA]</scope>
    <source>
        <strain evidence="3">h7</strain>
    </source>
</reference>
<dbReference type="OrthoDB" id="427969at2759"/>
<dbReference type="Proteomes" id="UP000053424">
    <property type="component" value="Unassembled WGS sequence"/>
</dbReference>
<feature type="region of interest" description="Disordered" evidence="1">
    <location>
        <begin position="277"/>
        <end position="303"/>
    </location>
</feature>
<reference evidence="3" key="2">
    <citation type="submission" date="2015-01" db="EMBL/GenBank/DDBJ databases">
        <title>Evolutionary Origins and Diversification of the Mycorrhizal Mutualists.</title>
        <authorList>
            <consortium name="DOE Joint Genome Institute"/>
            <consortium name="Mycorrhizal Genomics Consortium"/>
            <person name="Kohler A."/>
            <person name="Kuo A."/>
            <person name="Nagy L.G."/>
            <person name="Floudas D."/>
            <person name="Copeland A."/>
            <person name="Barry K.W."/>
            <person name="Cichocki N."/>
            <person name="Veneault-Fourrey C."/>
            <person name="LaButti K."/>
            <person name="Lindquist E.A."/>
            <person name="Lipzen A."/>
            <person name="Lundell T."/>
            <person name="Morin E."/>
            <person name="Murat C."/>
            <person name="Riley R."/>
            <person name="Ohm R."/>
            <person name="Sun H."/>
            <person name="Tunlid A."/>
            <person name="Henrissat B."/>
            <person name="Grigoriev I.V."/>
            <person name="Hibbett D.S."/>
            <person name="Martin F."/>
        </authorList>
    </citation>
    <scope>NUCLEOTIDE SEQUENCE [LARGE SCALE GENOMIC DNA]</scope>
    <source>
        <strain evidence="3">h7</strain>
    </source>
</reference>
<proteinExistence type="predicted"/>
<evidence type="ECO:0008006" key="4">
    <source>
        <dbReference type="Google" id="ProtNLM"/>
    </source>
</evidence>
<dbReference type="HOGENOM" id="CLU_023413_0_0_1"/>
<dbReference type="AlphaFoldDB" id="A0A0C2Y565"/>
<evidence type="ECO:0000313" key="2">
    <source>
        <dbReference type="EMBL" id="KIM44998.1"/>
    </source>
</evidence>
<keyword evidence="3" id="KW-1185">Reference proteome</keyword>
<dbReference type="EMBL" id="KN831773">
    <property type="protein sequence ID" value="KIM44998.1"/>
    <property type="molecule type" value="Genomic_DNA"/>
</dbReference>